<dbReference type="InterPro" id="IPR000719">
    <property type="entry name" value="Prot_kinase_dom"/>
</dbReference>
<evidence type="ECO:0000256" key="7">
    <source>
        <dbReference type="ARBA" id="ARBA00047899"/>
    </source>
</evidence>
<feature type="transmembrane region" description="Helical" evidence="10">
    <location>
        <begin position="348"/>
        <end position="370"/>
    </location>
</feature>
<dbReference type="PROSITE" id="PS00107">
    <property type="entry name" value="PROTEIN_KINASE_ATP"/>
    <property type="match status" value="1"/>
</dbReference>
<dbReference type="AlphaFoldDB" id="A0A2M7FYR8"/>
<evidence type="ECO:0000256" key="2">
    <source>
        <dbReference type="ARBA" id="ARBA00022527"/>
    </source>
</evidence>
<dbReference type="PANTHER" id="PTHR24363:SF0">
    <property type="entry name" value="SERINE_THREONINE KINASE LIKE DOMAIN CONTAINING 1"/>
    <property type="match status" value="1"/>
</dbReference>
<keyword evidence="3" id="KW-0808">Transferase</keyword>
<evidence type="ECO:0000313" key="12">
    <source>
        <dbReference type="EMBL" id="PIW13943.1"/>
    </source>
</evidence>
<keyword evidence="4 9" id="KW-0547">Nucleotide-binding</keyword>
<comment type="catalytic activity">
    <reaction evidence="7">
        <text>L-threonyl-[protein] + ATP = O-phospho-L-threonyl-[protein] + ADP + H(+)</text>
        <dbReference type="Rhea" id="RHEA:46608"/>
        <dbReference type="Rhea" id="RHEA-COMP:11060"/>
        <dbReference type="Rhea" id="RHEA-COMP:11605"/>
        <dbReference type="ChEBI" id="CHEBI:15378"/>
        <dbReference type="ChEBI" id="CHEBI:30013"/>
        <dbReference type="ChEBI" id="CHEBI:30616"/>
        <dbReference type="ChEBI" id="CHEBI:61977"/>
        <dbReference type="ChEBI" id="CHEBI:456216"/>
        <dbReference type="EC" id="2.7.11.1"/>
    </reaction>
</comment>
<name>A0A2M7FYR8_9BACT</name>
<feature type="transmembrane region" description="Helical" evidence="10">
    <location>
        <begin position="319"/>
        <end position="342"/>
    </location>
</feature>
<keyword evidence="10" id="KW-1133">Transmembrane helix</keyword>
<dbReference type="SUPFAM" id="SSF56112">
    <property type="entry name" value="Protein kinase-like (PK-like)"/>
    <property type="match status" value="1"/>
</dbReference>
<gene>
    <name evidence="12" type="ORF">COW36_23155</name>
</gene>
<proteinExistence type="predicted"/>
<accession>A0A2M7FYR8</accession>
<organism evidence="12 13">
    <name type="scientific">bacterium (Candidatus Blackallbacteria) CG17_big_fil_post_rev_8_21_14_2_50_48_46</name>
    <dbReference type="NCBI Taxonomy" id="2014261"/>
    <lineage>
        <taxon>Bacteria</taxon>
        <taxon>Candidatus Blackallbacteria</taxon>
    </lineage>
</organism>
<evidence type="ECO:0000256" key="3">
    <source>
        <dbReference type="ARBA" id="ARBA00022679"/>
    </source>
</evidence>
<evidence type="ECO:0000259" key="11">
    <source>
        <dbReference type="PROSITE" id="PS50011"/>
    </source>
</evidence>
<keyword evidence="6 9" id="KW-0067">ATP-binding</keyword>
<dbReference type="PANTHER" id="PTHR24363">
    <property type="entry name" value="SERINE/THREONINE PROTEIN KINASE"/>
    <property type="match status" value="1"/>
</dbReference>
<evidence type="ECO:0000256" key="5">
    <source>
        <dbReference type="ARBA" id="ARBA00022777"/>
    </source>
</evidence>
<protein>
    <recommendedName>
        <fullName evidence="1">non-specific serine/threonine protein kinase</fullName>
        <ecNumber evidence="1">2.7.11.1</ecNumber>
    </recommendedName>
</protein>
<feature type="domain" description="Protein kinase" evidence="11">
    <location>
        <begin position="13"/>
        <end position="262"/>
    </location>
</feature>
<keyword evidence="5 12" id="KW-0418">Kinase</keyword>
<dbReference type="InterPro" id="IPR008271">
    <property type="entry name" value="Ser/Thr_kinase_AS"/>
</dbReference>
<reference evidence="12 13" key="1">
    <citation type="submission" date="2017-09" db="EMBL/GenBank/DDBJ databases">
        <title>Depth-based differentiation of microbial function through sediment-hosted aquifers and enrichment of novel symbionts in the deep terrestrial subsurface.</title>
        <authorList>
            <person name="Probst A.J."/>
            <person name="Ladd B."/>
            <person name="Jarett J.K."/>
            <person name="Geller-Mcgrath D.E."/>
            <person name="Sieber C.M."/>
            <person name="Emerson J.B."/>
            <person name="Anantharaman K."/>
            <person name="Thomas B.C."/>
            <person name="Malmstrom R."/>
            <person name="Stieglmeier M."/>
            <person name="Klingl A."/>
            <person name="Woyke T."/>
            <person name="Ryan C.M."/>
            <person name="Banfield J.F."/>
        </authorList>
    </citation>
    <scope>NUCLEOTIDE SEQUENCE [LARGE SCALE GENOMIC DNA]</scope>
    <source>
        <strain evidence="12">CG17_big_fil_post_rev_8_21_14_2_50_48_46</strain>
    </source>
</reference>
<comment type="catalytic activity">
    <reaction evidence="8">
        <text>L-seryl-[protein] + ATP = O-phospho-L-seryl-[protein] + ADP + H(+)</text>
        <dbReference type="Rhea" id="RHEA:17989"/>
        <dbReference type="Rhea" id="RHEA-COMP:9863"/>
        <dbReference type="Rhea" id="RHEA-COMP:11604"/>
        <dbReference type="ChEBI" id="CHEBI:15378"/>
        <dbReference type="ChEBI" id="CHEBI:29999"/>
        <dbReference type="ChEBI" id="CHEBI:30616"/>
        <dbReference type="ChEBI" id="CHEBI:83421"/>
        <dbReference type="ChEBI" id="CHEBI:456216"/>
        <dbReference type="EC" id="2.7.11.1"/>
    </reaction>
</comment>
<keyword evidence="2 12" id="KW-0723">Serine/threonine-protein kinase</keyword>
<dbReference type="PROSITE" id="PS50011">
    <property type="entry name" value="PROTEIN_KINASE_DOM"/>
    <property type="match status" value="1"/>
</dbReference>
<keyword evidence="10" id="KW-0812">Transmembrane</keyword>
<evidence type="ECO:0000256" key="10">
    <source>
        <dbReference type="SAM" id="Phobius"/>
    </source>
</evidence>
<dbReference type="CDD" id="cd14014">
    <property type="entry name" value="STKc_PknB_like"/>
    <property type="match status" value="1"/>
</dbReference>
<dbReference type="PROSITE" id="PS00108">
    <property type="entry name" value="PROTEIN_KINASE_ST"/>
    <property type="match status" value="1"/>
</dbReference>
<dbReference type="InterPro" id="IPR011009">
    <property type="entry name" value="Kinase-like_dom_sf"/>
</dbReference>
<dbReference type="Pfam" id="PF00069">
    <property type="entry name" value="Pkinase"/>
    <property type="match status" value="1"/>
</dbReference>
<evidence type="ECO:0000256" key="1">
    <source>
        <dbReference type="ARBA" id="ARBA00012513"/>
    </source>
</evidence>
<evidence type="ECO:0000256" key="6">
    <source>
        <dbReference type="ARBA" id="ARBA00022840"/>
    </source>
</evidence>
<evidence type="ECO:0000313" key="13">
    <source>
        <dbReference type="Proteomes" id="UP000231019"/>
    </source>
</evidence>
<evidence type="ECO:0000256" key="8">
    <source>
        <dbReference type="ARBA" id="ARBA00048679"/>
    </source>
</evidence>
<dbReference type="GO" id="GO:0005524">
    <property type="term" value="F:ATP binding"/>
    <property type="evidence" value="ECO:0007669"/>
    <property type="project" value="UniProtKB-UniRule"/>
</dbReference>
<feature type="binding site" evidence="9">
    <location>
        <position position="42"/>
    </location>
    <ligand>
        <name>ATP</name>
        <dbReference type="ChEBI" id="CHEBI:30616"/>
    </ligand>
</feature>
<dbReference type="InterPro" id="IPR017441">
    <property type="entry name" value="Protein_kinase_ATP_BS"/>
</dbReference>
<comment type="caution">
    <text evidence="12">The sequence shown here is derived from an EMBL/GenBank/DDBJ whole genome shotgun (WGS) entry which is preliminary data.</text>
</comment>
<sequence>MGIQTGAILAEKYQIAERLGAGGMARTFAATCLADQSAVVVKELVFSQLESWKAYDLFLREVRILQSLDHPAIPRFLEMLEITQNNETCLYLVQARVPGESLLQKLQAGWRPGEAEVKSLALNLLDVLQYLHGLAPPVIHRDIKPSNLILDGLRVFLIDFGAVQDLLKPEGGSTVVGTYGYMAPEQFSGRAVPVSDLYGLGATLVHILSGRPPAEMPQRELRLAFEDYVQISGEFKTWLQQMLSPAPENRFQSAAEAREALLDPAALRQRLSRVSQRAALQEQEEILGPFQALPQPSGSKIQILHQADQLVLKIPPGGFTLSVLPILGFATFWLCFVAFWTWGASQASFFFALFSIPFWIAGFFMASLVLRQVLLSTTLELSPHHLLLSHQLLRFSWSETILLGELNGLVRELSYRSNGVPVFVLALEAGARKYKFAQQLSQYEQEWVQSEILQYLEPHLDSRQRKRFVKLLQRQAH</sequence>
<dbReference type="Gene3D" id="1.10.510.10">
    <property type="entry name" value="Transferase(Phosphotransferase) domain 1"/>
    <property type="match status" value="1"/>
</dbReference>
<evidence type="ECO:0000256" key="4">
    <source>
        <dbReference type="ARBA" id="ARBA00022741"/>
    </source>
</evidence>
<dbReference type="SMART" id="SM00220">
    <property type="entry name" value="S_TKc"/>
    <property type="match status" value="1"/>
</dbReference>
<dbReference type="EMBL" id="PFFQ01000065">
    <property type="protein sequence ID" value="PIW13943.1"/>
    <property type="molecule type" value="Genomic_DNA"/>
</dbReference>
<dbReference type="EC" id="2.7.11.1" evidence="1"/>
<dbReference type="GO" id="GO:0004674">
    <property type="term" value="F:protein serine/threonine kinase activity"/>
    <property type="evidence" value="ECO:0007669"/>
    <property type="project" value="UniProtKB-KW"/>
</dbReference>
<evidence type="ECO:0000256" key="9">
    <source>
        <dbReference type="PROSITE-ProRule" id="PRU10141"/>
    </source>
</evidence>
<keyword evidence="10" id="KW-0472">Membrane</keyword>
<dbReference type="Proteomes" id="UP000231019">
    <property type="component" value="Unassembled WGS sequence"/>
</dbReference>